<dbReference type="Pfam" id="PF05958">
    <property type="entry name" value="tRNA_U5-meth_tr"/>
    <property type="match status" value="1"/>
</dbReference>
<feature type="binding site" evidence="4">
    <location>
        <position position="338"/>
    </location>
    <ligand>
        <name>S-adenosyl-L-methionine</name>
        <dbReference type="ChEBI" id="CHEBI:59789"/>
    </ligand>
</feature>
<comment type="caution">
    <text evidence="7">The sequence shown here is derived from an EMBL/GenBank/DDBJ whole genome shotgun (WGS) entry which is preliminary data.</text>
</comment>
<comment type="similarity">
    <text evidence="4">Belongs to the class I-like SAM-binding methyltransferase superfamily. RNA M5U methyltransferase family.</text>
</comment>
<dbReference type="EMBL" id="JBBNIN010000008">
    <property type="protein sequence ID" value="MEQ2710941.1"/>
    <property type="molecule type" value="Genomic_DNA"/>
</dbReference>
<feature type="active site" evidence="5">
    <location>
        <position position="414"/>
    </location>
</feature>
<evidence type="ECO:0000256" key="4">
    <source>
        <dbReference type="PROSITE-ProRule" id="PRU01024"/>
    </source>
</evidence>
<dbReference type="InterPro" id="IPR012340">
    <property type="entry name" value="NA-bd_OB-fold"/>
</dbReference>
<keyword evidence="2 4" id="KW-0808">Transferase</keyword>
<evidence type="ECO:0000259" key="6">
    <source>
        <dbReference type="PROSITE" id="PS50926"/>
    </source>
</evidence>
<dbReference type="GO" id="GO:0008168">
    <property type="term" value="F:methyltransferase activity"/>
    <property type="evidence" value="ECO:0007669"/>
    <property type="project" value="UniProtKB-KW"/>
</dbReference>
<feature type="binding site" evidence="4">
    <location>
        <position position="317"/>
    </location>
    <ligand>
        <name>S-adenosyl-L-methionine</name>
        <dbReference type="ChEBI" id="CHEBI:59789"/>
    </ligand>
</feature>
<protein>
    <submittedName>
        <fullName evidence="7">23S rRNA (Uracil(1939)-C(5))-methyltransferase RlmD</fullName>
        <ecNumber evidence="7">2.1.1.190</ecNumber>
    </submittedName>
</protein>
<dbReference type="InterPro" id="IPR002792">
    <property type="entry name" value="TRAM_dom"/>
</dbReference>
<dbReference type="Proteomes" id="UP001482154">
    <property type="component" value="Unassembled WGS sequence"/>
</dbReference>
<evidence type="ECO:0000256" key="2">
    <source>
        <dbReference type="ARBA" id="ARBA00022679"/>
    </source>
</evidence>
<reference evidence="7 8" key="1">
    <citation type="submission" date="2024-04" db="EMBL/GenBank/DDBJ databases">
        <title>Human intestinal bacterial collection.</title>
        <authorList>
            <person name="Pauvert C."/>
            <person name="Hitch T.C.A."/>
            <person name="Clavel T."/>
        </authorList>
    </citation>
    <scope>NUCLEOTIDE SEQUENCE [LARGE SCALE GENOMIC DNA]</scope>
    <source>
        <strain evidence="7 8">CLA-AA-H249</strain>
    </source>
</reference>
<dbReference type="PANTHER" id="PTHR11061:SF30">
    <property type="entry name" value="TRNA (URACIL(54)-C(5))-METHYLTRANSFERASE"/>
    <property type="match status" value="1"/>
</dbReference>
<dbReference type="Gene3D" id="2.40.50.140">
    <property type="entry name" value="Nucleic acid-binding proteins"/>
    <property type="match status" value="1"/>
</dbReference>
<dbReference type="PROSITE" id="PS50926">
    <property type="entry name" value="TRAM"/>
    <property type="match status" value="1"/>
</dbReference>
<keyword evidence="1 4" id="KW-0489">Methyltransferase</keyword>
<name>A0ABV1IUQ0_9FIRM</name>
<evidence type="ECO:0000256" key="5">
    <source>
        <dbReference type="PROSITE-ProRule" id="PRU10015"/>
    </source>
</evidence>
<feature type="binding site" evidence="4">
    <location>
        <position position="387"/>
    </location>
    <ligand>
        <name>S-adenosyl-L-methionine</name>
        <dbReference type="ChEBI" id="CHEBI:59789"/>
    </ligand>
</feature>
<dbReference type="Gene3D" id="2.40.50.1070">
    <property type="match status" value="1"/>
</dbReference>
<dbReference type="SUPFAM" id="SSF50249">
    <property type="entry name" value="Nucleic acid-binding proteins"/>
    <property type="match status" value="1"/>
</dbReference>
<evidence type="ECO:0000313" key="8">
    <source>
        <dbReference type="Proteomes" id="UP001482154"/>
    </source>
</evidence>
<feature type="active site" description="Nucleophile" evidence="4">
    <location>
        <position position="414"/>
    </location>
</feature>
<gene>
    <name evidence="7" type="primary">rlmD</name>
    <name evidence="7" type="ORF">AAAU51_07130</name>
</gene>
<dbReference type="Pfam" id="PF01938">
    <property type="entry name" value="TRAM"/>
    <property type="match status" value="1"/>
</dbReference>
<accession>A0ABV1IUQ0</accession>
<dbReference type="CDD" id="cd02440">
    <property type="entry name" value="AdoMet_MTases"/>
    <property type="match status" value="1"/>
</dbReference>
<evidence type="ECO:0000256" key="3">
    <source>
        <dbReference type="ARBA" id="ARBA00022691"/>
    </source>
</evidence>
<keyword evidence="3 4" id="KW-0949">S-adenosyl-L-methionine</keyword>
<evidence type="ECO:0000313" key="7">
    <source>
        <dbReference type="EMBL" id="MEQ2710941.1"/>
    </source>
</evidence>
<dbReference type="PANTHER" id="PTHR11061">
    <property type="entry name" value="RNA M5U METHYLTRANSFERASE"/>
    <property type="match status" value="1"/>
</dbReference>
<feature type="binding site" evidence="4">
    <location>
        <position position="288"/>
    </location>
    <ligand>
        <name>S-adenosyl-L-methionine</name>
        <dbReference type="ChEBI" id="CHEBI:59789"/>
    </ligand>
</feature>
<dbReference type="PROSITE" id="PS51687">
    <property type="entry name" value="SAM_MT_RNA_M5U"/>
    <property type="match status" value="1"/>
</dbReference>
<feature type="domain" description="TRAM" evidence="6">
    <location>
        <begin position="2"/>
        <end position="60"/>
    </location>
</feature>
<evidence type="ECO:0000256" key="1">
    <source>
        <dbReference type="ARBA" id="ARBA00022603"/>
    </source>
</evidence>
<organism evidence="7 8">
    <name type="scientific">Anaerostipes amylophilus</name>
    <dbReference type="NCBI Taxonomy" id="2981779"/>
    <lineage>
        <taxon>Bacteria</taxon>
        <taxon>Bacillati</taxon>
        <taxon>Bacillota</taxon>
        <taxon>Clostridia</taxon>
        <taxon>Lachnospirales</taxon>
        <taxon>Lachnospiraceae</taxon>
        <taxon>Anaerostipes</taxon>
    </lineage>
</organism>
<dbReference type="Gene3D" id="3.40.50.150">
    <property type="entry name" value="Vaccinia Virus protein VP39"/>
    <property type="match status" value="1"/>
</dbReference>
<keyword evidence="8" id="KW-1185">Reference proteome</keyword>
<dbReference type="SUPFAM" id="SSF53335">
    <property type="entry name" value="S-adenosyl-L-methionine-dependent methyltransferases"/>
    <property type="match status" value="1"/>
</dbReference>
<dbReference type="InterPro" id="IPR029063">
    <property type="entry name" value="SAM-dependent_MTases_sf"/>
</dbReference>
<dbReference type="InterPro" id="IPR030390">
    <property type="entry name" value="MeTrfase_TrmA_AS"/>
</dbReference>
<dbReference type="PROSITE" id="PS01230">
    <property type="entry name" value="TRMA_1"/>
    <property type="match status" value="1"/>
</dbReference>
<dbReference type="EC" id="2.1.1.190" evidence="7"/>
<dbReference type="GO" id="GO:0032259">
    <property type="term" value="P:methylation"/>
    <property type="evidence" value="ECO:0007669"/>
    <property type="project" value="UniProtKB-KW"/>
</dbReference>
<proteinExistence type="inferred from homology"/>
<sequence>MEFKKNQIVELYIDDIGNEGEGIGHIDGYALFLKDAVIGDKVRAKIIKTKKNYGFARVEEVLEASKDRVTPRCPKARQCGGCTLQHLAYEKQLEYKFNKVKNCLERIGGLENIEEKMEPILGMEEPFYYRNKAQFPVGYDKEGNLITGFYAGRTHHIIDCTHCMIQHPVNEQILLKVLDYMKKNNITAYDEKTHKGLVRHIVTRVGFKTGQIMVCLVVNGSKKNLKNLDKLVDSLTEIKGMTSICVNINKEKTNRILGSRIEEVYGKPYIYDYIGNVKYHIGPLSFFQVNPTQTKVLYEKAMEYADLKGEETVWDLYCGIGTISLFLAQRAKKVYGVEIVKEAIDDAKLNAKMNGFDNAEFFVGKAEEVLPREYEKNGVYADTIVVDPPRKGCDGKLLETMVKMAPKRIVYVSCDPATLARDLKVLSGEGYEVEKVCAVDQFSHSSHVETVVLLSQQKPDDTIEIDLDLDELDATSAELKATYQEIKDYVLKEFGLKVSSLYISQVKRKCGIEVGENYNLPKSENARVPQCPKEKEDAIKAALKYFAMI</sequence>
<dbReference type="InterPro" id="IPR010280">
    <property type="entry name" value="U5_MeTrfase_fam"/>
</dbReference>
<dbReference type="RefSeq" id="WP_349110813.1">
    <property type="nucleotide sequence ID" value="NZ_JBBNIN010000008.1"/>
</dbReference>
<dbReference type="NCBIfam" id="TIGR00479">
    <property type="entry name" value="rumA"/>
    <property type="match status" value="1"/>
</dbReference>